<proteinExistence type="predicted"/>
<accession>A0AAD9R077</accession>
<evidence type="ECO:0000313" key="1">
    <source>
        <dbReference type="EMBL" id="KAK2570645.1"/>
    </source>
</evidence>
<gene>
    <name evidence="1" type="ORF">P5673_004329</name>
</gene>
<sequence>MSLIQFTQEFTPIFEKFYRPAVRLIYGVEPQEEVTVEQQLKSIPNTDQQPGAITGILAKTNKQSAPRKKDRNTIEKAKDKALKFIKVN</sequence>
<dbReference type="AlphaFoldDB" id="A0AAD9R077"/>
<organism evidence="1 2">
    <name type="scientific">Acropora cervicornis</name>
    <name type="common">Staghorn coral</name>
    <dbReference type="NCBI Taxonomy" id="6130"/>
    <lineage>
        <taxon>Eukaryota</taxon>
        <taxon>Metazoa</taxon>
        <taxon>Cnidaria</taxon>
        <taxon>Anthozoa</taxon>
        <taxon>Hexacorallia</taxon>
        <taxon>Scleractinia</taxon>
        <taxon>Astrocoeniina</taxon>
        <taxon>Acroporidae</taxon>
        <taxon>Acropora</taxon>
    </lineage>
</organism>
<dbReference type="EMBL" id="JARQWQ010000007">
    <property type="protein sequence ID" value="KAK2570645.1"/>
    <property type="molecule type" value="Genomic_DNA"/>
</dbReference>
<evidence type="ECO:0000313" key="2">
    <source>
        <dbReference type="Proteomes" id="UP001249851"/>
    </source>
</evidence>
<comment type="caution">
    <text evidence="1">The sequence shown here is derived from an EMBL/GenBank/DDBJ whole genome shotgun (WGS) entry which is preliminary data.</text>
</comment>
<reference evidence="1" key="2">
    <citation type="journal article" date="2023" name="Science">
        <title>Genomic signatures of disease resistance in endangered staghorn corals.</title>
        <authorList>
            <person name="Vollmer S.V."/>
            <person name="Selwyn J.D."/>
            <person name="Despard B.A."/>
            <person name="Roesel C.L."/>
        </authorList>
    </citation>
    <scope>NUCLEOTIDE SEQUENCE</scope>
    <source>
        <strain evidence="1">K2</strain>
    </source>
</reference>
<dbReference type="Proteomes" id="UP001249851">
    <property type="component" value="Unassembled WGS sequence"/>
</dbReference>
<name>A0AAD9R077_ACRCE</name>
<keyword evidence="2" id="KW-1185">Reference proteome</keyword>
<protein>
    <submittedName>
        <fullName evidence="1">Uncharacterized protein</fullName>
    </submittedName>
</protein>
<reference evidence="1" key="1">
    <citation type="journal article" date="2023" name="G3 (Bethesda)">
        <title>Whole genome assembly and annotation of the endangered Caribbean coral Acropora cervicornis.</title>
        <authorList>
            <person name="Selwyn J.D."/>
            <person name="Vollmer S.V."/>
        </authorList>
    </citation>
    <scope>NUCLEOTIDE SEQUENCE</scope>
    <source>
        <strain evidence="1">K2</strain>
    </source>
</reference>